<feature type="compositionally biased region" description="Basic and acidic residues" evidence="1">
    <location>
        <begin position="111"/>
        <end position="180"/>
    </location>
</feature>
<evidence type="ECO:0000313" key="2">
    <source>
        <dbReference type="EMBL" id="UUY86257.1"/>
    </source>
</evidence>
<evidence type="ECO:0000256" key="1">
    <source>
        <dbReference type="SAM" id="MobiDB-lite"/>
    </source>
</evidence>
<organism evidence="2 3">
    <name type="scientific">Largemouth bass virus</name>
    <dbReference type="NCBI Taxonomy" id="176656"/>
    <lineage>
        <taxon>Viruses</taxon>
        <taxon>Varidnaviria</taxon>
        <taxon>Bamfordvirae</taxon>
        <taxon>Nucleocytoviricota</taxon>
        <taxon>Megaviricetes</taxon>
        <taxon>Pimascovirales</taxon>
        <taxon>Pimascovirales incertae sedis</taxon>
        <taxon>Iridoviridae</taxon>
        <taxon>Alphairidovirinae</taxon>
        <taxon>Ranavirus</taxon>
        <taxon>Ranavirus micropterus1</taxon>
        <taxon>Santee-Cooper ranavirus</taxon>
    </lineage>
</organism>
<evidence type="ECO:0000313" key="3">
    <source>
        <dbReference type="Proteomes" id="UP001060024"/>
    </source>
</evidence>
<name>A0A9E7TLM4_9VIRU</name>
<protein>
    <submittedName>
        <fullName evidence="2">Uncharacterized protein</fullName>
    </submittedName>
</protein>
<dbReference type="Proteomes" id="UP001060024">
    <property type="component" value="Segment"/>
</dbReference>
<reference evidence="2" key="1">
    <citation type="submission" date="2021-02" db="EMBL/GenBank/DDBJ databases">
        <authorList>
            <person name="Chen J."/>
            <person name="Hu H."/>
            <person name="Huang J."/>
            <person name="Yan X."/>
        </authorList>
    </citation>
    <scope>NUCLEOTIDE SEQUENCE</scope>
    <source>
        <strain evidence="2">GDOU</strain>
    </source>
</reference>
<proteinExistence type="predicted"/>
<feature type="region of interest" description="Disordered" evidence="1">
    <location>
        <begin position="102"/>
        <end position="180"/>
    </location>
</feature>
<sequence length="180" mass="19749">MFSSSQISAELEHYLNGDCCQYQSSVEPEILCNPDHKPNKSLTAAAAAAVAKTCNYLTDDCENSDPSCCTIKGTLTMTETFASTEIEMNNLETSDQQLCSTAAKTKKVRKPKAELAEGDEPKPKKARKPKAELAEGEEPKPKRVRKPKAELADGEEPKPKRVRKPKAELAEGEEPKPKKT</sequence>
<accession>A0A9E7TLM4</accession>
<dbReference type="EMBL" id="MW630113">
    <property type="protein sequence ID" value="UUY86257.1"/>
    <property type="molecule type" value="Genomic_DNA"/>
</dbReference>